<name>L0GZ90_9GAMM</name>
<dbReference type="AlphaFoldDB" id="L0GZ90"/>
<dbReference type="RefSeq" id="WP_015281285.1">
    <property type="nucleotide sequence ID" value="NC_019940.1"/>
</dbReference>
<reference evidence="3 4" key="1">
    <citation type="submission" date="2011-09" db="EMBL/GenBank/DDBJ databases">
        <title>Complete sequence of chromosome of Thioflavicoccus mobilis 8321.</title>
        <authorList>
            <consortium name="US DOE Joint Genome Institute"/>
            <person name="Lucas S."/>
            <person name="Han J."/>
            <person name="Lapidus A."/>
            <person name="Cheng J.-F."/>
            <person name="Goodwin L."/>
            <person name="Pitluck S."/>
            <person name="Peters L."/>
            <person name="Ovchinnikova G."/>
            <person name="Lu M."/>
            <person name="Detter J.C."/>
            <person name="Han C."/>
            <person name="Tapia R."/>
            <person name="Land M."/>
            <person name="Hauser L."/>
            <person name="Kyrpides N."/>
            <person name="Ivanova N."/>
            <person name="Pagani I."/>
            <person name="Vogl K."/>
            <person name="Liu Z."/>
            <person name="Imhoff J."/>
            <person name="Thiel V."/>
            <person name="Frigaard N.-U."/>
            <person name="Bryant D."/>
            <person name="Woyke T."/>
        </authorList>
    </citation>
    <scope>NUCLEOTIDE SEQUENCE [LARGE SCALE GENOMIC DNA]</scope>
    <source>
        <strain evidence="3 4">8321</strain>
    </source>
</reference>
<evidence type="ECO:0000313" key="3">
    <source>
        <dbReference type="EMBL" id="AGA91152.1"/>
    </source>
</evidence>
<feature type="coiled-coil region" evidence="1">
    <location>
        <begin position="577"/>
        <end position="628"/>
    </location>
</feature>
<keyword evidence="1" id="KW-0175">Coiled coil</keyword>
<dbReference type="InterPro" id="IPR027417">
    <property type="entry name" value="P-loop_NTPase"/>
</dbReference>
<dbReference type="PANTHER" id="PTHR41259:SF1">
    <property type="entry name" value="DOUBLE-STRAND BREAK REPAIR RAD50 ATPASE, PUTATIVE-RELATED"/>
    <property type="match status" value="1"/>
</dbReference>
<evidence type="ECO:0000256" key="1">
    <source>
        <dbReference type="SAM" id="Coils"/>
    </source>
</evidence>
<dbReference type="eggNOG" id="COG0419">
    <property type="taxonomic scope" value="Bacteria"/>
</dbReference>
<dbReference type="Gene3D" id="3.40.50.300">
    <property type="entry name" value="P-loop containing nucleotide triphosphate hydrolases"/>
    <property type="match status" value="2"/>
</dbReference>
<organism evidence="3 4">
    <name type="scientific">Thioflavicoccus mobilis 8321</name>
    <dbReference type="NCBI Taxonomy" id="765912"/>
    <lineage>
        <taxon>Bacteria</taxon>
        <taxon>Pseudomonadati</taxon>
        <taxon>Pseudomonadota</taxon>
        <taxon>Gammaproteobacteria</taxon>
        <taxon>Chromatiales</taxon>
        <taxon>Chromatiaceae</taxon>
        <taxon>Thioflavicoccus</taxon>
    </lineage>
</organism>
<dbReference type="OrthoDB" id="9789562at2"/>
<dbReference type="eggNOG" id="COG4717">
    <property type="taxonomic scope" value="Bacteria"/>
</dbReference>
<feature type="coiled-coil region" evidence="1">
    <location>
        <begin position="484"/>
        <end position="525"/>
    </location>
</feature>
<feature type="coiled-coil region" evidence="1">
    <location>
        <begin position="937"/>
        <end position="981"/>
    </location>
</feature>
<evidence type="ECO:0000259" key="2">
    <source>
        <dbReference type="Pfam" id="PF13514"/>
    </source>
</evidence>
<dbReference type="SUPFAM" id="SSF52540">
    <property type="entry name" value="P-loop containing nucleoside triphosphate hydrolases"/>
    <property type="match status" value="1"/>
</dbReference>
<dbReference type="PANTHER" id="PTHR41259">
    <property type="entry name" value="DOUBLE-STRAND BREAK REPAIR RAD50 ATPASE, PUTATIVE-RELATED"/>
    <property type="match status" value="1"/>
</dbReference>
<feature type="domain" description="YhaN AAA" evidence="2">
    <location>
        <begin position="1"/>
        <end position="207"/>
    </location>
</feature>
<gene>
    <name evidence="3" type="ORF">Thimo_2416</name>
</gene>
<accession>L0GZ90</accession>
<dbReference type="STRING" id="765912.Thimo_2416"/>
<dbReference type="Pfam" id="PF13514">
    <property type="entry name" value="AAA_27"/>
    <property type="match status" value="1"/>
</dbReference>
<dbReference type="EMBL" id="CP003051">
    <property type="protein sequence ID" value="AGA91152.1"/>
    <property type="molecule type" value="Genomic_DNA"/>
</dbReference>
<feature type="coiled-coil region" evidence="1">
    <location>
        <begin position="835"/>
        <end position="876"/>
    </location>
</feature>
<protein>
    <recommendedName>
        <fullName evidence="2">YhaN AAA domain-containing protein</fullName>
    </recommendedName>
</protein>
<dbReference type="InterPro" id="IPR038734">
    <property type="entry name" value="YhaN_AAA"/>
</dbReference>
<proteinExistence type="predicted"/>
<dbReference type="KEGG" id="tmb:Thimo_2416"/>
<keyword evidence="4" id="KW-1185">Reference proteome</keyword>
<feature type="coiled-coil region" evidence="1">
    <location>
        <begin position="329"/>
        <end position="356"/>
    </location>
</feature>
<dbReference type="Proteomes" id="UP000010816">
    <property type="component" value="Chromosome"/>
</dbReference>
<evidence type="ECO:0000313" key="4">
    <source>
        <dbReference type="Proteomes" id="UP000010816"/>
    </source>
</evidence>
<dbReference type="HOGENOM" id="CLU_006135_0_0_6"/>
<sequence length="1158" mass="126453">MRFERLEIPAYGPFTGFALDLPGEGADFHLIYGPNEAGKSSLLRAIRDLLYGIHAQTPDNFIHDYKDLRIAATIAAGDGRRLSFQRRKGNRNTLLDARGEPLPDDTLAAWLGVVDRDFFTIVFGLGAEELRRGAEALLHGHGELGQALFSASLAGTPVHRILAALEEEARTLFNGRARNNVRIRPAITAYEEAQRASKEAIVRPETWEAVQRALAEAIAERDRLDAELHERRRRRDWLQRCLDALPLLGRLAEQEARRGTLPDLPEVAADFVATTEQALAARAQALTETDRRRARIAQLERRVQDSEPNAAVLAEAAAIEAAHQRLAVYRQWCDELTGLEADCAEAEQRLRAGMRRLGIDGEPESVEALRIQAADELRLEETATALDQAEAAWRENHDEAQQACEALERIDARLGALPDEDVEALRAALTATAGAAEAAKGLPQREAAVAAALAKVERQQGLVAGVADEVAAVCALSVPSAVTLRQYEAERERLQRDRERTVERVAEAEERLRQLAGQRRRLERLGALPTPADLDDARARRDAAWARVRSAWLDGVEAGELDGRPLAEAYPQTVATADQLADRLREEADAVAQAEDLRLQAEEAETARGRAQADMAACEAALADWERRWSTLWAPCGLAPASPVEMLDWRDQWVELCARHEAWRQAADELARARAEVETALGLLRVRLPEIEATTLAELREVAERRVREADAARGARSQLNDQAADQRLDLTRYEAAEPALAAALAEARTAWAEAGAAVGLPALGTAAGLALLAQRRQLVGELDAWNGLRRQIAAKRQAVAEYAAAADAAADRLGLPAGVVEVREAALWAALETARTQRTRRDQAREDLEGEQAQLPTLEQALGDAERRLAEALAAAGVQDEAGLAVLLAHLKERQAIDGEIARLREALHVAARGEPLDVFIERVRAEPADGLAAEAAGLDQAIAAHQAERDRAIEQLASAQAERARLERAGAEAAEHRQEALNIAAGIRQDAARCLRLQLARHLLREQIERFRRESQAPLLARAGELFAAITAGRFEGLGTAFAGDDTPVLVGRRAGRDVAVEAMSDGTRDQLYLALRLAAIERHQRHHEPLPVILDDLLATFDDGRAAAILPILSELGRQSQVLLFTHHGHLVELARAALGADAFHVHPLAAGERG</sequence>